<evidence type="ECO:0000256" key="3">
    <source>
        <dbReference type="ARBA" id="ARBA00023170"/>
    </source>
</evidence>
<dbReference type="EMBL" id="OC854977">
    <property type="protein sequence ID" value="CAD7620920.1"/>
    <property type="molecule type" value="Genomic_DNA"/>
</dbReference>
<dbReference type="InterPro" id="IPR035500">
    <property type="entry name" value="NHR-like_dom_sf"/>
</dbReference>
<organism evidence="4">
    <name type="scientific">Medioppia subpectinata</name>
    <dbReference type="NCBI Taxonomy" id="1979941"/>
    <lineage>
        <taxon>Eukaryota</taxon>
        <taxon>Metazoa</taxon>
        <taxon>Ecdysozoa</taxon>
        <taxon>Arthropoda</taxon>
        <taxon>Chelicerata</taxon>
        <taxon>Arachnida</taxon>
        <taxon>Acari</taxon>
        <taxon>Acariformes</taxon>
        <taxon>Sarcoptiformes</taxon>
        <taxon>Oribatida</taxon>
        <taxon>Brachypylina</taxon>
        <taxon>Oppioidea</taxon>
        <taxon>Oppiidae</taxon>
        <taxon>Medioppia</taxon>
    </lineage>
</organism>
<accession>A0A7R9PUB6</accession>
<reference evidence="4" key="1">
    <citation type="submission" date="2020-11" db="EMBL/GenBank/DDBJ databases">
        <authorList>
            <person name="Tran Van P."/>
        </authorList>
    </citation>
    <scope>NUCLEOTIDE SEQUENCE</scope>
</reference>
<evidence type="ECO:0000256" key="1">
    <source>
        <dbReference type="ARBA" id="ARBA00023015"/>
    </source>
</evidence>
<protein>
    <submittedName>
        <fullName evidence="4">Uncharacterized protein</fullName>
    </submittedName>
</protein>
<proteinExistence type="predicted"/>
<evidence type="ECO:0000313" key="5">
    <source>
        <dbReference type="Proteomes" id="UP000759131"/>
    </source>
</evidence>
<gene>
    <name evidence="4" type="ORF">OSB1V03_LOCUS1400</name>
</gene>
<sequence>FGTAWDNDPYVVDLLVTIILFNPDRPNLIHKEMVKLQQQLYMYLLKRYFHMKYGSSCAAQERFLRIINSLEELSKFVTIHREAQRMDYKTQIGPLLREVLDLPALDNCPNNNDYTLTVL</sequence>
<dbReference type="Gene3D" id="1.10.565.10">
    <property type="entry name" value="Retinoid X Receptor"/>
    <property type="match status" value="1"/>
</dbReference>
<evidence type="ECO:0000256" key="2">
    <source>
        <dbReference type="ARBA" id="ARBA00023163"/>
    </source>
</evidence>
<dbReference type="Proteomes" id="UP000759131">
    <property type="component" value="Unassembled WGS sequence"/>
</dbReference>
<dbReference type="SUPFAM" id="SSF48508">
    <property type="entry name" value="Nuclear receptor ligand-binding domain"/>
    <property type="match status" value="1"/>
</dbReference>
<keyword evidence="3" id="KW-0675">Receptor</keyword>
<dbReference type="OrthoDB" id="6352325at2759"/>
<dbReference type="EMBL" id="CAJPIZ010000402">
    <property type="protein sequence ID" value="CAG2101350.1"/>
    <property type="molecule type" value="Genomic_DNA"/>
</dbReference>
<keyword evidence="2" id="KW-0804">Transcription</keyword>
<evidence type="ECO:0000313" key="4">
    <source>
        <dbReference type="EMBL" id="CAD7620920.1"/>
    </source>
</evidence>
<keyword evidence="5" id="KW-1185">Reference proteome</keyword>
<name>A0A7R9PUB6_9ACAR</name>
<keyword evidence="1" id="KW-0805">Transcription regulation</keyword>
<dbReference type="AlphaFoldDB" id="A0A7R9PUB6"/>
<feature type="non-terminal residue" evidence="4">
    <location>
        <position position="1"/>
    </location>
</feature>